<dbReference type="AlphaFoldDB" id="A0A165CC98"/>
<feature type="region of interest" description="Disordered" evidence="1">
    <location>
        <begin position="83"/>
        <end position="114"/>
    </location>
</feature>
<dbReference type="Proteomes" id="UP000076842">
    <property type="component" value="Unassembled WGS sequence"/>
</dbReference>
<feature type="region of interest" description="Disordered" evidence="1">
    <location>
        <begin position="1"/>
        <end position="20"/>
    </location>
</feature>
<proteinExistence type="predicted"/>
<evidence type="ECO:0000313" key="3">
    <source>
        <dbReference type="Proteomes" id="UP000076842"/>
    </source>
</evidence>
<evidence type="ECO:0000313" key="2">
    <source>
        <dbReference type="EMBL" id="KZT50569.1"/>
    </source>
</evidence>
<organism evidence="2 3">
    <name type="scientific">Calocera cornea HHB12733</name>
    <dbReference type="NCBI Taxonomy" id="1353952"/>
    <lineage>
        <taxon>Eukaryota</taxon>
        <taxon>Fungi</taxon>
        <taxon>Dikarya</taxon>
        <taxon>Basidiomycota</taxon>
        <taxon>Agaricomycotina</taxon>
        <taxon>Dacrymycetes</taxon>
        <taxon>Dacrymycetales</taxon>
        <taxon>Dacrymycetaceae</taxon>
        <taxon>Calocera</taxon>
    </lineage>
</organism>
<gene>
    <name evidence="2" type="ORF">CALCODRAFT_180103</name>
</gene>
<protein>
    <submittedName>
        <fullName evidence="2">Uncharacterized protein</fullName>
    </submittedName>
</protein>
<keyword evidence="3" id="KW-1185">Reference proteome</keyword>
<sequence>MERCQGALRASRAREPSVFSPSCPARVIRPAFRNPDSGPIALLIPSPSRVSPFPLCQVAKSIILRTPQPTQLAPPDLTRWAHVSRQQKPLAHDPSQGTTDGRRHPATRLNTNAPPSVEAITPIALLAHFGPSSCISPEGAREQVISG</sequence>
<dbReference type="InParanoid" id="A0A165CC98"/>
<name>A0A165CC98_9BASI</name>
<accession>A0A165CC98</accession>
<dbReference type="EMBL" id="KV424160">
    <property type="protein sequence ID" value="KZT50569.1"/>
    <property type="molecule type" value="Genomic_DNA"/>
</dbReference>
<evidence type="ECO:0000256" key="1">
    <source>
        <dbReference type="SAM" id="MobiDB-lite"/>
    </source>
</evidence>
<reference evidence="2 3" key="1">
    <citation type="journal article" date="2016" name="Mol. Biol. Evol.">
        <title>Comparative Genomics of Early-Diverging Mushroom-Forming Fungi Provides Insights into the Origins of Lignocellulose Decay Capabilities.</title>
        <authorList>
            <person name="Nagy L.G."/>
            <person name="Riley R."/>
            <person name="Tritt A."/>
            <person name="Adam C."/>
            <person name="Daum C."/>
            <person name="Floudas D."/>
            <person name="Sun H."/>
            <person name="Yadav J.S."/>
            <person name="Pangilinan J."/>
            <person name="Larsson K.H."/>
            <person name="Matsuura K."/>
            <person name="Barry K."/>
            <person name="Labutti K."/>
            <person name="Kuo R."/>
            <person name="Ohm R.A."/>
            <person name="Bhattacharya S.S."/>
            <person name="Shirouzu T."/>
            <person name="Yoshinaga Y."/>
            <person name="Martin F.M."/>
            <person name="Grigoriev I.V."/>
            <person name="Hibbett D.S."/>
        </authorList>
    </citation>
    <scope>NUCLEOTIDE SEQUENCE [LARGE SCALE GENOMIC DNA]</scope>
    <source>
        <strain evidence="2 3">HHB12733</strain>
    </source>
</reference>